<organism evidence="1 2">
    <name type="scientific">Amborella trichopoda</name>
    <dbReference type="NCBI Taxonomy" id="13333"/>
    <lineage>
        <taxon>Eukaryota</taxon>
        <taxon>Viridiplantae</taxon>
        <taxon>Streptophyta</taxon>
        <taxon>Embryophyta</taxon>
        <taxon>Tracheophyta</taxon>
        <taxon>Spermatophyta</taxon>
        <taxon>Magnoliopsida</taxon>
        <taxon>Amborellales</taxon>
        <taxon>Amborellaceae</taxon>
        <taxon>Amborella</taxon>
    </lineage>
</organism>
<name>U5DBM2_AMBTC</name>
<sequence length="165" mass="19672">MCVTTLIFDDIVESYMLDRVCCQFRVKQGIPRNHLSVDKRSNRHGGQRDWQNVNSDKIHHWLSRHDHMMTDIEVDIANGLPLEEYKAWLVQFRLVDMKDIQAMMELLQREVNEEAVQEEGGQDVVGESSWIAVDDLAPSTQYAVEERRRHNMRQKQYWPKRRWHP</sequence>
<dbReference type="AlphaFoldDB" id="U5DBM2"/>
<evidence type="ECO:0000313" key="1">
    <source>
        <dbReference type="EMBL" id="ERN18832.1"/>
    </source>
</evidence>
<dbReference type="HOGENOM" id="CLU_1613045_0_0_1"/>
<dbReference type="Gramene" id="ERN18832">
    <property type="protein sequence ID" value="ERN18832"/>
    <property type="gene ID" value="AMTR_s00067p00119190"/>
</dbReference>
<dbReference type="Proteomes" id="UP000017836">
    <property type="component" value="Unassembled WGS sequence"/>
</dbReference>
<proteinExistence type="predicted"/>
<accession>U5DBM2</accession>
<keyword evidence="2" id="KW-1185">Reference proteome</keyword>
<gene>
    <name evidence="1" type="ORF">AMTR_s00067p00119190</name>
</gene>
<dbReference type="EMBL" id="KI392078">
    <property type="protein sequence ID" value="ERN18832.1"/>
    <property type="molecule type" value="Genomic_DNA"/>
</dbReference>
<protein>
    <submittedName>
        <fullName evidence="1">Uncharacterized protein</fullName>
    </submittedName>
</protein>
<evidence type="ECO:0000313" key="2">
    <source>
        <dbReference type="Proteomes" id="UP000017836"/>
    </source>
</evidence>
<reference evidence="2" key="1">
    <citation type="journal article" date="2013" name="Science">
        <title>The Amborella genome and the evolution of flowering plants.</title>
        <authorList>
            <consortium name="Amborella Genome Project"/>
        </authorList>
    </citation>
    <scope>NUCLEOTIDE SEQUENCE [LARGE SCALE GENOMIC DNA]</scope>
</reference>